<sequence>MNTATLIESGARISKRDALLIASYTLKEMHLKHDVECGFVATLDRKHDTSPLIWTVAYHTEQNPFGFAQEKNYIEINAETGDLIAILTPRGDLVKRQFEDTRIHAF</sequence>
<accession>A0A4Z0NYT2</accession>
<name>A0A4Z0NYT2_9BACT</name>
<reference evidence="1 2" key="1">
    <citation type="submission" date="2019-04" db="EMBL/GenBank/DDBJ databases">
        <authorList>
            <person name="Feng G."/>
            <person name="Zhang J."/>
            <person name="Zhu H."/>
        </authorList>
    </citation>
    <scope>NUCLEOTIDE SEQUENCE [LARGE SCALE GENOMIC DNA]</scope>
    <source>
        <strain evidence="1 2">92R-1</strain>
    </source>
</reference>
<organism evidence="1 2">
    <name type="scientific">Hymenobacter fodinae</name>
    <dbReference type="NCBI Taxonomy" id="2510796"/>
    <lineage>
        <taxon>Bacteria</taxon>
        <taxon>Pseudomonadati</taxon>
        <taxon>Bacteroidota</taxon>
        <taxon>Cytophagia</taxon>
        <taxon>Cytophagales</taxon>
        <taxon>Hymenobacteraceae</taxon>
        <taxon>Hymenobacter</taxon>
    </lineage>
</organism>
<protein>
    <submittedName>
        <fullName evidence="1">Uncharacterized protein</fullName>
    </submittedName>
</protein>
<dbReference type="RefSeq" id="WP_135437090.1">
    <property type="nucleotide sequence ID" value="NZ_SRLA01000009.1"/>
</dbReference>
<dbReference type="AlphaFoldDB" id="A0A4Z0NYT2"/>
<dbReference type="EMBL" id="SRLA01000009">
    <property type="protein sequence ID" value="TGE03326.1"/>
    <property type="molecule type" value="Genomic_DNA"/>
</dbReference>
<evidence type="ECO:0000313" key="2">
    <source>
        <dbReference type="Proteomes" id="UP000298337"/>
    </source>
</evidence>
<dbReference type="Proteomes" id="UP000298337">
    <property type="component" value="Unassembled WGS sequence"/>
</dbReference>
<gene>
    <name evidence="1" type="ORF">EU556_25765</name>
</gene>
<comment type="caution">
    <text evidence="1">The sequence shown here is derived from an EMBL/GenBank/DDBJ whole genome shotgun (WGS) entry which is preliminary data.</text>
</comment>
<dbReference type="OrthoDB" id="9880777at2"/>
<evidence type="ECO:0000313" key="1">
    <source>
        <dbReference type="EMBL" id="TGE03326.1"/>
    </source>
</evidence>
<proteinExistence type="predicted"/>
<keyword evidence="2" id="KW-1185">Reference proteome</keyword>